<dbReference type="PANTHER" id="PTHR32552:SF81">
    <property type="entry name" value="TONB-DEPENDENT OUTER MEMBRANE RECEPTOR"/>
    <property type="match status" value="1"/>
</dbReference>
<keyword evidence="5" id="KW-0812">Transmembrane</keyword>
<dbReference type="GO" id="GO:0006826">
    <property type="term" value="P:iron ion transport"/>
    <property type="evidence" value="ECO:0007669"/>
    <property type="project" value="UniProtKB-KW"/>
</dbReference>
<evidence type="ECO:0000259" key="11">
    <source>
        <dbReference type="Pfam" id="PF00593"/>
    </source>
</evidence>
<keyword evidence="9" id="KW-0472">Membrane</keyword>
<evidence type="ECO:0000256" key="7">
    <source>
        <dbReference type="ARBA" id="ARBA00023065"/>
    </source>
</evidence>
<dbReference type="SUPFAM" id="SSF56935">
    <property type="entry name" value="Porins"/>
    <property type="match status" value="1"/>
</dbReference>
<organism evidence="12 13">
    <name type="scientific">Sphingomonas populi</name>
    <dbReference type="NCBI Taxonomy" id="2484750"/>
    <lineage>
        <taxon>Bacteria</taxon>
        <taxon>Pseudomonadati</taxon>
        <taxon>Pseudomonadota</taxon>
        <taxon>Alphaproteobacteria</taxon>
        <taxon>Sphingomonadales</taxon>
        <taxon>Sphingomonadaceae</taxon>
        <taxon>Sphingomonas</taxon>
    </lineage>
</organism>
<keyword evidence="7" id="KW-0406">Ion transport</keyword>
<name>A0A4Q6Y3G1_9SPHN</name>
<evidence type="ECO:0000256" key="1">
    <source>
        <dbReference type="ARBA" id="ARBA00004571"/>
    </source>
</evidence>
<evidence type="ECO:0000256" key="5">
    <source>
        <dbReference type="ARBA" id="ARBA00022692"/>
    </source>
</evidence>
<dbReference type="AlphaFoldDB" id="A0A4Q6Y3G1"/>
<dbReference type="InterPro" id="IPR039426">
    <property type="entry name" value="TonB-dep_rcpt-like"/>
</dbReference>
<proteinExistence type="predicted"/>
<accession>A0A4Q6Y3G1</accession>
<keyword evidence="13" id="KW-1185">Reference proteome</keyword>
<reference evidence="12 13" key="1">
    <citation type="submission" date="2019-02" db="EMBL/GenBank/DDBJ databases">
        <authorList>
            <person name="Li Y."/>
        </authorList>
    </citation>
    <scope>NUCLEOTIDE SEQUENCE [LARGE SCALE GENOMIC DNA]</scope>
    <source>
        <strain evidence="12 13">3-7</strain>
    </source>
</reference>
<evidence type="ECO:0000256" key="8">
    <source>
        <dbReference type="ARBA" id="ARBA00023077"/>
    </source>
</evidence>
<evidence type="ECO:0000256" key="4">
    <source>
        <dbReference type="ARBA" id="ARBA00022496"/>
    </source>
</evidence>
<comment type="subcellular location">
    <subcellularLocation>
        <location evidence="1">Cell outer membrane</location>
        <topology evidence="1">Multi-pass membrane protein</topology>
    </subcellularLocation>
</comment>
<evidence type="ECO:0000313" key="12">
    <source>
        <dbReference type="EMBL" id="RZF63899.1"/>
    </source>
</evidence>
<keyword evidence="3" id="KW-1134">Transmembrane beta strand</keyword>
<keyword evidence="8" id="KW-0798">TonB box</keyword>
<dbReference type="InterPro" id="IPR036942">
    <property type="entry name" value="Beta-barrel_TonB_sf"/>
</dbReference>
<evidence type="ECO:0000256" key="10">
    <source>
        <dbReference type="ARBA" id="ARBA00023237"/>
    </source>
</evidence>
<dbReference type="OrthoDB" id="9796221at2"/>
<dbReference type="GO" id="GO:0009279">
    <property type="term" value="C:cell outer membrane"/>
    <property type="evidence" value="ECO:0007669"/>
    <property type="project" value="UniProtKB-SubCell"/>
</dbReference>
<dbReference type="EMBL" id="SGIS01000020">
    <property type="protein sequence ID" value="RZF63899.1"/>
    <property type="molecule type" value="Genomic_DNA"/>
</dbReference>
<dbReference type="InterPro" id="IPR000531">
    <property type="entry name" value="Beta-barrel_TonB"/>
</dbReference>
<protein>
    <submittedName>
        <fullName evidence="12">TonB-dependent receptor</fullName>
    </submittedName>
</protein>
<dbReference type="Pfam" id="PF00593">
    <property type="entry name" value="TonB_dep_Rec_b-barrel"/>
    <property type="match status" value="1"/>
</dbReference>
<dbReference type="Proteomes" id="UP000292085">
    <property type="component" value="Unassembled WGS sequence"/>
</dbReference>
<evidence type="ECO:0000256" key="9">
    <source>
        <dbReference type="ARBA" id="ARBA00023136"/>
    </source>
</evidence>
<dbReference type="PANTHER" id="PTHR32552">
    <property type="entry name" value="FERRICHROME IRON RECEPTOR-RELATED"/>
    <property type="match status" value="1"/>
</dbReference>
<keyword evidence="2" id="KW-0813">Transport</keyword>
<dbReference type="Gene3D" id="2.40.170.20">
    <property type="entry name" value="TonB-dependent receptor, beta-barrel domain"/>
    <property type="match status" value="1"/>
</dbReference>
<dbReference type="RefSeq" id="WP_130158510.1">
    <property type="nucleotide sequence ID" value="NZ_SGIS01000020.1"/>
</dbReference>
<comment type="caution">
    <text evidence="12">The sequence shown here is derived from an EMBL/GenBank/DDBJ whole genome shotgun (WGS) entry which is preliminary data.</text>
</comment>
<keyword evidence="12" id="KW-0675">Receptor</keyword>
<sequence length="120" mass="13068">MIEKSKFAQQTTSLGVFGQVAYKFSDKLKVTGGLRYSHEKRAAQVFEGLPNPIDAARDNKASNVSGDISATYEIVPRVNLYARYATGYQAPSLARNFTEGDITVAKAQTTRSFEAGIKGL</sequence>
<keyword evidence="4" id="KW-0410">Iron transport</keyword>
<feature type="domain" description="TonB-dependent receptor-like beta-barrel" evidence="11">
    <location>
        <begin position="9"/>
        <end position="118"/>
    </location>
</feature>
<keyword evidence="10" id="KW-0998">Cell outer membrane</keyword>
<gene>
    <name evidence="12" type="ORF">EWE75_14015</name>
</gene>
<evidence type="ECO:0000256" key="2">
    <source>
        <dbReference type="ARBA" id="ARBA00022448"/>
    </source>
</evidence>
<evidence type="ECO:0000313" key="13">
    <source>
        <dbReference type="Proteomes" id="UP000292085"/>
    </source>
</evidence>
<evidence type="ECO:0000256" key="3">
    <source>
        <dbReference type="ARBA" id="ARBA00022452"/>
    </source>
</evidence>
<evidence type="ECO:0000256" key="6">
    <source>
        <dbReference type="ARBA" id="ARBA00023004"/>
    </source>
</evidence>
<keyword evidence="6" id="KW-0408">Iron</keyword>